<dbReference type="SUPFAM" id="SSF52768">
    <property type="entry name" value="Arginase/deacetylase"/>
    <property type="match status" value="1"/>
</dbReference>
<dbReference type="CDD" id="cd09994">
    <property type="entry name" value="HDAC_AcuC_like"/>
    <property type="match status" value="1"/>
</dbReference>
<proteinExistence type="inferred from homology"/>
<comment type="pathway">
    <text evidence="1">Ketone degradation; acetoin degradation.</text>
</comment>
<dbReference type="GO" id="GO:0004407">
    <property type="term" value="F:histone deacetylase activity"/>
    <property type="evidence" value="ECO:0007669"/>
    <property type="project" value="TreeGrafter"/>
</dbReference>
<dbReference type="GO" id="GO:0040029">
    <property type="term" value="P:epigenetic regulation of gene expression"/>
    <property type="evidence" value="ECO:0007669"/>
    <property type="project" value="TreeGrafter"/>
</dbReference>
<evidence type="ECO:0000256" key="4">
    <source>
        <dbReference type="ARBA" id="ARBA00022627"/>
    </source>
</evidence>
<dbReference type="InterPro" id="IPR003085">
    <property type="entry name" value="AcuC"/>
</dbReference>
<dbReference type="PRINTS" id="PR01270">
    <property type="entry name" value="HDASUPER"/>
</dbReference>
<dbReference type="AlphaFoldDB" id="A0A1B4XJS2"/>
<dbReference type="InterPro" id="IPR000286">
    <property type="entry name" value="HDACs"/>
</dbReference>
<evidence type="ECO:0000313" key="7">
    <source>
        <dbReference type="Proteomes" id="UP000243180"/>
    </source>
</evidence>
<gene>
    <name evidence="6" type="ORF">SCL_2775</name>
</gene>
<keyword evidence="4" id="KW-0006">Acetoin catabolism</keyword>
<evidence type="ECO:0000256" key="3">
    <source>
        <dbReference type="ARBA" id="ARBA00020218"/>
    </source>
</evidence>
<feature type="domain" description="Histone deacetylase" evidence="5">
    <location>
        <begin position="20"/>
        <end position="309"/>
    </location>
</feature>
<evidence type="ECO:0000256" key="2">
    <source>
        <dbReference type="ARBA" id="ARBA00005947"/>
    </source>
</evidence>
<dbReference type="InterPro" id="IPR023801">
    <property type="entry name" value="His_deacetylse_dom"/>
</dbReference>
<evidence type="ECO:0000256" key="1">
    <source>
        <dbReference type="ARBA" id="ARBA00005101"/>
    </source>
</evidence>
<dbReference type="Pfam" id="PF00850">
    <property type="entry name" value="Hist_deacetyl"/>
    <property type="match status" value="1"/>
</dbReference>
<name>A0A1B4XJS2_9GAMM</name>
<dbReference type="Gene3D" id="3.40.800.20">
    <property type="entry name" value="Histone deacetylase domain"/>
    <property type="match status" value="1"/>
</dbReference>
<dbReference type="GO" id="GO:0045150">
    <property type="term" value="P:acetoin catabolic process"/>
    <property type="evidence" value="ECO:0007669"/>
    <property type="project" value="UniProtKB-UniPathway"/>
</dbReference>
<keyword evidence="7" id="KW-1185">Reference proteome</keyword>
<dbReference type="Proteomes" id="UP000243180">
    <property type="component" value="Chromosome"/>
</dbReference>
<organism evidence="6 7">
    <name type="scientific">Sulfuricaulis limicola</name>
    <dbReference type="NCBI Taxonomy" id="1620215"/>
    <lineage>
        <taxon>Bacteria</taxon>
        <taxon>Pseudomonadati</taxon>
        <taxon>Pseudomonadota</taxon>
        <taxon>Gammaproteobacteria</taxon>
        <taxon>Acidiferrobacterales</taxon>
        <taxon>Acidiferrobacteraceae</taxon>
        <taxon>Sulfuricaulis</taxon>
    </lineage>
</organism>
<dbReference type="UniPathway" id="UPA00040"/>
<sequence length="318" mass="34345">MRVRVYHGKALAAYGFGHGHPFGPDRLGAFWQEMTRRGLDWQCDVGTPVSCTEEDLALFHTADYIARVKRQSQTGEGYLDFGDTPAFPGVFEAASVVVGSVLDGLKHILAGDCRRVFVPIAGLHHARRDGAAGFCVFNDIGVLIEALRRRHGIRRVAYVDIDAHHGDGVFYGFEDDPDLIFADIHEDGRYLYPGTGAAAETGTGKAQGTKLNIPMEPGADDAAFLRVWPRVEEFVRAGKPEFIILQAGADSLAGDPITHLRYTPAAHAHAAARLCALADELCQGRIIATGGGGYDRPNLARAWCAVVDAMLHAGVKTP</sequence>
<dbReference type="PANTHER" id="PTHR10625">
    <property type="entry name" value="HISTONE DEACETYLASE HDAC1-RELATED"/>
    <property type="match status" value="1"/>
</dbReference>
<comment type="similarity">
    <text evidence="2">Belongs to the histone deacetylase family.</text>
</comment>
<dbReference type="InterPro" id="IPR037138">
    <property type="entry name" value="His_deacetylse_dom_sf"/>
</dbReference>
<protein>
    <recommendedName>
        <fullName evidence="3">Acetoin utilization protein AcuC</fullName>
    </recommendedName>
</protein>
<dbReference type="KEGG" id="slim:SCL_2775"/>
<reference evidence="6 7" key="1">
    <citation type="submission" date="2015-05" db="EMBL/GenBank/DDBJ databases">
        <title>Complete genome sequence of a sulfur-oxidizing gammaproteobacterium strain HA5.</title>
        <authorList>
            <person name="Miura A."/>
            <person name="Kojima H."/>
            <person name="Fukui M."/>
        </authorList>
    </citation>
    <scope>NUCLEOTIDE SEQUENCE [LARGE SCALE GENOMIC DNA]</scope>
    <source>
        <strain evidence="6 7">HA5</strain>
    </source>
</reference>
<dbReference type="RefSeq" id="WP_096361737.1">
    <property type="nucleotide sequence ID" value="NZ_AP014879.1"/>
</dbReference>
<dbReference type="EMBL" id="AP014879">
    <property type="protein sequence ID" value="BAV35052.1"/>
    <property type="molecule type" value="Genomic_DNA"/>
</dbReference>
<evidence type="ECO:0000313" key="6">
    <source>
        <dbReference type="EMBL" id="BAV35052.1"/>
    </source>
</evidence>
<accession>A0A1B4XJS2</accession>
<dbReference type="InterPro" id="IPR023696">
    <property type="entry name" value="Ureohydrolase_dom_sf"/>
</dbReference>
<evidence type="ECO:0000259" key="5">
    <source>
        <dbReference type="Pfam" id="PF00850"/>
    </source>
</evidence>
<dbReference type="OrthoDB" id="9808367at2"/>
<dbReference type="PANTHER" id="PTHR10625:SF10">
    <property type="entry name" value="HISTONE DEACETYLASE HDAC1"/>
    <property type="match status" value="1"/>
</dbReference>
<dbReference type="InParanoid" id="A0A1B4XJS2"/>